<dbReference type="Proteomes" id="UP001241092">
    <property type="component" value="Chromosome"/>
</dbReference>
<dbReference type="EMBL" id="AP027452">
    <property type="protein sequence ID" value="BDY27529.1"/>
    <property type="molecule type" value="Genomic_DNA"/>
</dbReference>
<evidence type="ECO:0000313" key="2">
    <source>
        <dbReference type="Proteomes" id="UP001241092"/>
    </source>
</evidence>
<sequence length="57" mass="6088">MLVLSALLMMLVSALTIESPVTTVYRIAPNAAAAIVPIAYSTVKIYFPWNRGGSCCV</sequence>
<evidence type="ECO:0000313" key="1">
    <source>
        <dbReference type="EMBL" id="BDY27529.1"/>
    </source>
</evidence>
<reference evidence="1" key="1">
    <citation type="submission" date="2023-03" db="EMBL/GenBank/DDBJ databases">
        <title>Draft genome sequence of a Mycolicibacterium mageritense strain H4_3_1 isolated from a hybrid biological-inorganic system reactor.</title>
        <authorList>
            <person name="Feng X."/>
            <person name="Kazama D."/>
            <person name="Sato K."/>
            <person name="Kobayashi H."/>
        </authorList>
    </citation>
    <scope>NUCLEOTIDE SEQUENCE</scope>
    <source>
        <strain evidence="1">H4_3_1</strain>
    </source>
</reference>
<organism evidence="1 2">
    <name type="scientific">Mycolicibacterium mageritense</name>
    <name type="common">Mycobacterium mageritense</name>
    <dbReference type="NCBI Taxonomy" id="53462"/>
    <lineage>
        <taxon>Bacteria</taxon>
        <taxon>Bacillati</taxon>
        <taxon>Actinomycetota</taxon>
        <taxon>Actinomycetes</taxon>
        <taxon>Mycobacteriales</taxon>
        <taxon>Mycobacteriaceae</taxon>
        <taxon>Mycolicibacterium</taxon>
    </lineage>
</organism>
<dbReference type="AlphaFoldDB" id="A0AAI8TRI4"/>
<proteinExistence type="predicted"/>
<name>A0AAI8TRI4_MYCME</name>
<gene>
    <name evidence="1" type="ORF">hbim_01453</name>
</gene>
<accession>A0AAI8TRI4</accession>
<protein>
    <submittedName>
        <fullName evidence="1">Uncharacterized protein</fullName>
    </submittedName>
</protein>